<name>G5BJC7_HETGA</name>
<evidence type="ECO:0000256" key="1">
    <source>
        <dbReference type="SAM" id="MobiDB-lite"/>
    </source>
</evidence>
<accession>G5BJC7</accession>
<feature type="region of interest" description="Disordered" evidence="1">
    <location>
        <begin position="1"/>
        <end position="42"/>
    </location>
</feature>
<dbReference type="AlphaFoldDB" id="G5BJC7"/>
<evidence type="ECO:0000313" key="3">
    <source>
        <dbReference type="Proteomes" id="UP000006813"/>
    </source>
</evidence>
<proteinExistence type="predicted"/>
<dbReference type="EMBL" id="JH170574">
    <property type="protein sequence ID" value="EHB09388.1"/>
    <property type="molecule type" value="Genomic_DNA"/>
</dbReference>
<reference evidence="2 3" key="1">
    <citation type="journal article" date="2011" name="Nature">
        <title>Genome sequencing reveals insights into physiology and longevity of the naked mole rat.</title>
        <authorList>
            <person name="Kim E.B."/>
            <person name="Fang X."/>
            <person name="Fushan A.A."/>
            <person name="Huang Z."/>
            <person name="Lobanov A.V."/>
            <person name="Han L."/>
            <person name="Marino S.M."/>
            <person name="Sun X."/>
            <person name="Turanov A.A."/>
            <person name="Yang P."/>
            <person name="Yim S.H."/>
            <person name="Zhao X."/>
            <person name="Kasaikina M.V."/>
            <person name="Stoletzki N."/>
            <person name="Peng C."/>
            <person name="Polak P."/>
            <person name="Xiong Z."/>
            <person name="Kiezun A."/>
            <person name="Zhu Y."/>
            <person name="Chen Y."/>
            <person name="Kryukov G.V."/>
            <person name="Zhang Q."/>
            <person name="Peshkin L."/>
            <person name="Yang L."/>
            <person name="Bronson R.T."/>
            <person name="Buffenstein R."/>
            <person name="Wang B."/>
            <person name="Han C."/>
            <person name="Li Q."/>
            <person name="Chen L."/>
            <person name="Zhao W."/>
            <person name="Sunyaev S.R."/>
            <person name="Park T.J."/>
            <person name="Zhang G."/>
            <person name="Wang J."/>
            <person name="Gladyshev V.N."/>
        </authorList>
    </citation>
    <scope>NUCLEOTIDE SEQUENCE [LARGE SCALE GENOMIC DNA]</scope>
</reference>
<gene>
    <name evidence="2" type="ORF">GW7_15967</name>
</gene>
<evidence type="ECO:0000313" key="2">
    <source>
        <dbReference type="EMBL" id="EHB09388.1"/>
    </source>
</evidence>
<protein>
    <submittedName>
        <fullName evidence="2">Uncharacterized protein</fullName>
    </submittedName>
</protein>
<organism evidence="2 3">
    <name type="scientific">Heterocephalus glaber</name>
    <name type="common">Naked mole rat</name>
    <dbReference type="NCBI Taxonomy" id="10181"/>
    <lineage>
        <taxon>Eukaryota</taxon>
        <taxon>Metazoa</taxon>
        <taxon>Chordata</taxon>
        <taxon>Craniata</taxon>
        <taxon>Vertebrata</taxon>
        <taxon>Euteleostomi</taxon>
        <taxon>Mammalia</taxon>
        <taxon>Eutheria</taxon>
        <taxon>Euarchontoglires</taxon>
        <taxon>Glires</taxon>
        <taxon>Rodentia</taxon>
        <taxon>Hystricomorpha</taxon>
        <taxon>Bathyergidae</taxon>
        <taxon>Heterocephalus</taxon>
    </lineage>
</organism>
<feature type="compositionally biased region" description="Basic and acidic residues" evidence="1">
    <location>
        <begin position="1"/>
        <end position="25"/>
    </location>
</feature>
<sequence length="70" mass="8115">MPKNQRAEEKEHLLSAKDQRQWQDGEEKDESEENLSKEFEKTNSSVISLLFKKASGSNKTNDIHLLPQDE</sequence>
<dbReference type="Proteomes" id="UP000006813">
    <property type="component" value="Unassembled WGS sequence"/>
</dbReference>
<dbReference type="InParanoid" id="G5BJC7"/>